<protein>
    <submittedName>
        <fullName evidence="2">TRPM2-like protein</fullName>
    </submittedName>
</protein>
<evidence type="ECO:0000313" key="2">
    <source>
        <dbReference type="EMBL" id="WAR22946.1"/>
    </source>
</evidence>
<dbReference type="PANTHER" id="PTHR13800">
    <property type="entry name" value="TRANSIENT RECEPTOR POTENTIAL CATION CHANNEL, SUBFAMILY M, MEMBER 6"/>
    <property type="match status" value="1"/>
</dbReference>
<feature type="transmembrane region" description="Helical" evidence="1">
    <location>
        <begin position="45"/>
        <end position="72"/>
    </location>
</feature>
<feature type="transmembrane region" description="Helical" evidence="1">
    <location>
        <begin position="153"/>
        <end position="173"/>
    </location>
</feature>
<dbReference type="PANTHER" id="PTHR13800:SF12">
    <property type="entry name" value="TRANSIENT RECEPTOR POTENTIAL CATION CHANNEL SUBFAMILY M MEMBER-LIKE 2"/>
    <property type="match status" value="1"/>
</dbReference>
<accession>A0ABY7FUS0</accession>
<keyword evidence="3" id="KW-1185">Reference proteome</keyword>
<reference evidence="2" key="1">
    <citation type="submission" date="2022-11" db="EMBL/GenBank/DDBJ databases">
        <title>Centuries of genome instability and evolution in soft-shell clam transmissible cancer (bioRxiv).</title>
        <authorList>
            <person name="Hart S.F.M."/>
            <person name="Yonemitsu M.A."/>
            <person name="Giersch R.M."/>
            <person name="Beal B.F."/>
            <person name="Arriagada G."/>
            <person name="Davis B.W."/>
            <person name="Ostrander E.A."/>
            <person name="Goff S.P."/>
            <person name="Metzger M.J."/>
        </authorList>
    </citation>
    <scope>NUCLEOTIDE SEQUENCE</scope>
    <source>
        <strain evidence="2">MELC-2E11</strain>
        <tissue evidence="2">Siphon/mantle</tissue>
    </source>
</reference>
<sequence length="186" mass="21217">IFLCVLCPFLMFPLLTFDKAIDEKQKKQSSVLEEKKDNIKNIKSFFCAPVVIFMYNVLSHLAFLCLYAYIIVVDFNADVSNAEIVLIAWVASLLVEEIRQILIRPLPAYLDKVKSHFADVWNKTDIMVIVMFSTGVILRLTSRNDDTLDAVRIVLAVTFIGFFLRLLHICSILKQLGPKLVMIGNM</sequence>
<organism evidence="2 3">
    <name type="scientific">Mya arenaria</name>
    <name type="common">Soft-shell clam</name>
    <dbReference type="NCBI Taxonomy" id="6604"/>
    <lineage>
        <taxon>Eukaryota</taxon>
        <taxon>Metazoa</taxon>
        <taxon>Spiralia</taxon>
        <taxon>Lophotrochozoa</taxon>
        <taxon>Mollusca</taxon>
        <taxon>Bivalvia</taxon>
        <taxon>Autobranchia</taxon>
        <taxon>Heteroconchia</taxon>
        <taxon>Euheterodonta</taxon>
        <taxon>Imparidentia</taxon>
        <taxon>Neoheterodontei</taxon>
        <taxon>Myida</taxon>
        <taxon>Myoidea</taxon>
        <taxon>Myidae</taxon>
        <taxon>Mya</taxon>
    </lineage>
</organism>
<name>A0ABY7FUS0_MYAAR</name>
<gene>
    <name evidence="2" type="ORF">MAR_036615</name>
</gene>
<keyword evidence="1" id="KW-0812">Transmembrane</keyword>
<feature type="non-terminal residue" evidence="2">
    <location>
        <position position="186"/>
    </location>
</feature>
<feature type="transmembrane region" description="Helical" evidence="1">
    <location>
        <begin position="124"/>
        <end position="141"/>
    </location>
</feature>
<keyword evidence="1" id="KW-0472">Membrane</keyword>
<evidence type="ECO:0000256" key="1">
    <source>
        <dbReference type="SAM" id="Phobius"/>
    </source>
</evidence>
<feature type="non-terminal residue" evidence="2">
    <location>
        <position position="1"/>
    </location>
</feature>
<proteinExistence type="predicted"/>
<evidence type="ECO:0000313" key="3">
    <source>
        <dbReference type="Proteomes" id="UP001164746"/>
    </source>
</evidence>
<keyword evidence="1" id="KW-1133">Transmembrane helix</keyword>
<dbReference type="EMBL" id="CP111024">
    <property type="protein sequence ID" value="WAR22946.1"/>
    <property type="molecule type" value="Genomic_DNA"/>
</dbReference>
<dbReference type="Proteomes" id="UP001164746">
    <property type="component" value="Chromosome 13"/>
</dbReference>
<dbReference type="InterPro" id="IPR050927">
    <property type="entry name" value="TRPM"/>
</dbReference>